<organism evidence="3 4">
    <name type="scientific">Planktothrix serta PCC 8927</name>
    <dbReference type="NCBI Taxonomy" id="671068"/>
    <lineage>
        <taxon>Bacteria</taxon>
        <taxon>Bacillati</taxon>
        <taxon>Cyanobacteriota</taxon>
        <taxon>Cyanophyceae</taxon>
        <taxon>Oscillatoriophycideae</taxon>
        <taxon>Oscillatoriales</taxon>
        <taxon>Microcoleaceae</taxon>
        <taxon>Planktothrix</taxon>
    </lineage>
</organism>
<sequence>MANCPICQTEYTENQVSFCTTCGWDLTPYPVTFPGHIPDEFRAKEKAKFKWAKQAWLKLKTQQKQLKEQQLASQQQLTEILTKFDQFSQVPSQQLTESISTLTQQLAIIQQQLTTATAERQQLQTQVNQLNQSQIEYQEKLAQEIVTPQTLLNFFTPINEKLTAIKTQLEAAKIEASIPQKKPSLKIKLREVSFVGVTVNRQGLIINSQPQKAQEFLEDLDTKKMLEMVSIPGGTFLMGSPQRIGNDSEKPQHQVTVSAFLMGKYPITQAQWKRVANLPKVRRDLKPDPSNFKGERRPVENVNWDDAVEFCARLYQYTGTAYRLPSEAEWEYACRAGTTTPFHFGETITADLANYDASNTYDNGPKGIHRQQTTVVGSFPPNAFGLYDMHGNVWEWCADPLHENYQGAPTDGSVWESGGNTDFRVVRGGSWYDNPRNCRSANRFKSVPDSRNLYFGFRVVSSPPGWTL</sequence>
<dbReference type="EMBL" id="CZCU02000153">
    <property type="protein sequence ID" value="VXD22777.1"/>
    <property type="molecule type" value="Genomic_DNA"/>
</dbReference>
<comment type="caution">
    <text evidence="3">The sequence shown here is derived from an EMBL/GenBank/DDBJ whole genome shotgun (WGS) entry which is preliminary data.</text>
</comment>
<dbReference type="RefSeq" id="WP_083625044.1">
    <property type="nucleotide sequence ID" value="NZ_LR734878.1"/>
</dbReference>
<name>A0A7Z9BU64_9CYAN</name>
<dbReference type="GO" id="GO:0120147">
    <property type="term" value="F:formylglycine-generating oxidase activity"/>
    <property type="evidence" value="ECO:0007669"/>
    <property type="project" value="TreeGrafter"/>
</dbReference>
<reference evidence="3" key="1">
    <citation type="submission" date="2019-10" db="EMBL/GenBank/DDBJ databases">
        <authorList>
            <consortium name="Genoscope - CEA"/>
            <person name="William W."/>
        </authorList>
    </citation>
    <scope>NUCLEOTIDE SEQUENCE [LARGE SCALE GENOMIC DNA]</scope>
    <source>
        <strain evidence="3">BBR_PRJEB10992</strain>
    </source>
</reference>
<evidence type="ECO:0000256" key="1">
    <source>
        <dbReference type="SAM" id="Coils"/>
    </source>
</evidence>
<feature type="domain" description="Sulfatase-modifying factor enzyme-like" evidence="2">
    <location>
        <begin position="227"/>
        <end position="460"/>
    </location>
</feature>
<keyword evidence="1" id="KW-0175">Coiled coil</keyword>
<protein>
    <recommendedName>
        <fullName evidence="2">Sulfatase-modifying factor enzyme-like domain-containing protein</fullName>
    </recommendedName>
</protein>
<evidence type="ECO:0000313" key="3">
    <source>
        <dbReference type="EMBL" id="VXD22777.1"/>
    </source>
</evidence>
<accession>A0A7Z9BU64</accession>
<dbReference type="PANTHER" id="PTHR23150:SF19">
    <property type="entry name" value="FORMYLGLYCINE-GENERATING ENZYME"/>
    <property type="match status" value="1"/>
</dbReference>
<keyword evidence="4" id="KW-1185">Reference proteome</keyword>
<dbReference type="InterPro" id="IPR042095">
    <property type="entry name" value="SUMF_sf"/>
</dbReference>
<evidence type="ECO:0000313" key="4">
    <source>
        <dbReference type="Proteomes" id="UP000184550"/>
    </source>
</evidence>
<dbReference type="AlphaFoldDB" id="A0A7Z9BU64"/>
<dbReference type="PANTHER" id="PTHR23150">
    <property type="entry name" value="SULFATASE MODIFYING FACTOR 1, 2"/>
    <property type="match status" value="1"/>
</dbReference>
<proteinExistence type="predicted"/>
<dbReference type="Pfam" id="PF03781">
    <property type="entry name" value="FGE-sulfatase"/>
    <property type="match status" value="1"/>
</dbReference>
<dbReference type="Gene3D" id="3.90.1580.10">
    <property type="entry name" value="paralog of FGE (formylglycine-generating enzyme)"/>
    <property type="match status" value="1"/>
</dbReference>
<evidence type="ECO:0000259" key="2">
    <source>
        <dbReference type="Pfam" id="PF03781"/>
    </source>
</evidence>
<dbReference type="OrthoDB" id="569031at2"/>
<feature type="coiled-coil region" evidence="1">
    <location>
        <begin position="92"/>
        <end position="140"/>
    </location>
</feature>
<dbReference type="InterPro" id="IPR005532">
    <property type="entry name" value="SUMF_dom"/>
</dbReference>
<dbReference type="SUPFAM" id="SSF56436">
    <property type="entry name" value="C-type lectin-like"/>
    <property type="match status" value="1"/>
</dbReference>
<dbReference type="InterPro" id="IPR051043">
    <property type="entry name" value="Sulfatase_Mod_Factor_Kinase"/>
</dbReference>
<gene>
    <name evidence="3" type="ORF">PL8927_760084</name>
</gene>
<dbReference type="InterPro" id="IPR016187">
    <property type="entry name" value="CTDL_fold"/>
</dbReference>
<dbReference type="Proteomes" id="UP000184550">
    <property type="component" value="Unassembled WGS sequence"/>
</dbReference>